<dbReference type="InterPro" id="IPR011723">
    <property type="entry name" value="Znf/thioredoxin_put"/>
</dbReference>
<keyword evidence="2" id="KW-1133">Transmembrane helix</keyword>
<accession>A0ABT6IGW4</accession>
<feature type="region of interest" description="Disordered" evidence="1">
    <location>
        <begin position="223"/>
        <end position="304"/>
    </location>
</feature>
<dbReference type="Pfam" id="PF13719">
    <property type="entry name" value="Zn_ribbon_5"/>
    <property type="match status" value="1"/>
</dbReference>
<comment type="caution">
    <text evidence="4">The sequence shown here is derived from an EMBL/GenBank/DDBJ whole genome shotgun (WGS) entry which is preliminary data.</text>
</comment>
<feature type="compositionally biased region" description="Pro residues" evidence="1">
    <location>
        <begin position="223"/>
        <end position="232"/>
    </location>
</feature>
<name>A0ABT6IGW4_9PSED</name>
<evidence type="ECO:0000313" key="4">
    <source>
        <dbReference type="EMBL" id="MDH4763749.1"/>
    </source>
</evidence>
<dbReference type="InterPro" id="IPR021834">
    <property type="entry name" value="DUF3426"/>
</dbReference>
<proteinExistence type="predicted"/>
<organism evidence="4 5">
    <name type="scientific">Pseudomonas flavocrustae</name>
    <dbReference type="NCBI Taxonomy" id="2991719"/>
    <lineage>
        <taxon>Bacteria</taxon>
        <taxon>Pseudomonadati</taxon>
        <taxon>Pseudomonadota</taxon>
        <taxon>Gammaproteobacteria</taxon>
        <taxon>Pseudomonadales</taxon>
        <taxon>Pseudomonadaceae</taxon>
        <taxon>Pseudomonas</taxon>
    </lineage>
</organism>
<reference evidence="4 5" key="1">
    <citation type="submission" date="2022-10" db="EMBL/GenBank/DDBJ databases">
        <title>A novel Pseudomonas species, isolated from Passiflora incarnata leaves.</title>
        <authorList>
            <person name="Cueva-Yesquen L.G."/>
            <person name="Fantinatti-Garboggini F."/>
        </authorList>
    </citation>
    <scope>NUCLEOTIDE SEQUENCE [LARGE SCALE GENOMIC DNA]</scope>
    <source>
        <strain evidence="4 5">CBMAI 2609</strain>
    </source>
</reference>
<feature type="region of interest" description="Disordered" evidence="1">
    <location>
        <begin position="48"/>
        <end position="67"/>
    </location>
</feature>
<feature type="domain" description="Zinc finger/thioredoxin putative" evidence="3">
    <location>
        <begin position="5"/>
        <end position="41"/>
    </location>
</feature>
<evidence type="ECO:0000256" key="1">
    <source>
        <dbReference type="SAM" id="MobiDB-lite"/>
    </source>
</evidence>
<evidence type="ECO:0000313" key="5">
    <source>
        <dbReference type="Proteomes" id="UP001157461"/>
    </source>
</evidence>
<evidence type="ECO:0000259" key="3">
    <source>
        <dbReference type="Pfam" id="PF13719"/>
    </source>
</evidence>
<protein>
    <submittedName>
        <fullName evidence="4">DUF3426 domain-containing protein</fullName>
    </submittedName>
</protein>
<evidence type="ECO:0000256" key="2">
    <source>
        <dbReference type="SAM" id="Phobius"/>
    </source>
</evidence>
<feature type="compositionally biased region" description="Low complexity" evidence="1">
    <location>
        <begin position="166"/>
        <end position="182"/>
    </location>
</feature>
<dbReference type="Proteomes" id="UP001157461">
    <property type="component" value="Unassembled WGS sequence"/>
</dbReference>
<feature type="compositionally biased region" description="Low complexity" evidence="1">
    <location>
        <begin position="195"/>
        <end position="204"/>
    </location>
</feature>
<feature type="compositionally biased region" description="Basic and acidic residues" evidence="1">
    <location>
        <begin position="150"/>
        <end position="165"/>
    </location>
</feature>
<gene>
    <name evidence="4" type="ORF">OMP44_12670</name>
</gene>
<keyword evidence="5" id="KW-1185">Reference proteome</keyword>
<sequence>MTESLVAQCPHCHTRFRVTQEHLAAADGDVRCGVCLEVFNASNQAAPLTAPEPAPAPPVAAPAPTPSEAAWPHDELDLSHLELDAEVARLGALEEQRRTPVAPMAPAALAAPPAMTTPQEEPAPALGLAARRPQDDEEAYELPSLGAVSAEREPEPESLRLRAAPEAEPESEPLSLTAAEPEPQLEPEPEPAYAPVPETEPAISPLPAVAPVAPLAAVRAPLKPAPATPPAPLTAAPAERQEPALGRVEADDDERAEPGLGRLDDWQEPAAESLSAARDSDDEPPPAKAASGLRSEPEWQDDPLLDLHDEPLQLDSHPQRPRWGRRLLWILLCLLALLGLAGQYVYYHFDELARQDSYRPLFVQACASLGCKVPSKVDVQQIRSSNLVVRSHPQFSGALRVDAILYNRAPFSQPFPLLELRFADLNGQLLASRRFKPGEYLNGELKGQDEMPPQTPIHIALDILDPGPRAVNYSLSFFSPE</sequence>
<dbReference type="Pfam" id="PF11906">
    <property type="entry name" value="DUF3426"/>
    <property type="match status" value="1"/>
</dbReference>
<dbReference type="RefSeq" id="WP_280308627.1">
    <property type="nucleotide sequence ID" value="NZ_JAPDIQ010000005.1"/>
</dbReference>
<feature type="compositionally biased region" description="Pro residues" evidence="1">
    <location>
        <begin position="50"/>
        <end position="65"/>
    </location>
</feature>
<keyword evidence="2" id="KW-0812">Transmembrane</keyword>
<dbReference type="NCBIfam" id="TIGR02098">
    <property type="entry name" value="MJ0042_CXXC"/>
    <property type="match status" value="1"/>
</dbReference>
<dbReference type="EMBL" id="JAPDIQ010000005">
    <property type="protein sequence ID" value="MDH4763749.1"/>
    <property type="molecule type" value="Genomic_DNA"/>
</dbReference>
<feature type="region of interest" description="Disordered" evidence="1">
    <location>
        <begin position="129"/>
        <end position="204"/>
    </location>
</feature>
<feature type="transmembrane region" description="Helical" evidence="2">
    <location>
        <begin position="327"/>
        <end position="347"/>
    </location>
</feature>
<keyword evidence="2" id="KW-0472">Membrane</keyword>